<reference evidence="2 3" key="1">
    <citation type="journal article" date="2021" name="Commun. Biol.">
        <title>The genome of Shorea leprosula (Dipterocarpaceae) highlights the ecological relevance of drought in aseasonal tropical rainforests.</title>
        <authorList>
            <person name="Ng K.K.S."/>
            <person name="Kobayashi M.J."/>
            <person name="Fawcett J.A."/>
            <person name="Hatakeyama M."/>
            <person name="Paape T."/>
            <person name="Ng C.H."/>
            <person name="Ang C.C."/>
            <person name="Tnah L.H."/>
            <person name="Lee C.T."/>
            <person name="Nishiyama T."/>
            <person name="Sese J."/>
            <person name="O'Brien M.J."/>
            <person name="Copetti D."/>
            <person name="Mohd Noor M.I."/>
            <person name="Ong R.C."/>
            <person name="Putra M."/>
            <person name="Sireger I.Z."/>
            <person name="Indrioko S."/>
            <person name="Kosugi Y."/>
            <person name="Izuno A."/>
            <person name="Isagi Y."/>
            <person name="Lee S.L."/>
            <person name="Shimizu K.K."/>
        </authorList>
    </citation>
    <scope>NUCLEOTIDE SEQUENCE [LARGE SCALE GENOMIC DNA]</scope>
    <source>
        <strain evidence="2">214</strain>
    </source>
</reference>
<comment type="caution">
    <text evidence="2">The sequence shown here is derived from an EMBL/GenBank/DDBJ whole genome shotgun (WGS) entry which is preliminary data.</text>
</comment>
<dbReference type="InterPro" id="IPR004158">
    <property type="entry name" value="DUF247_pln"/>
</dbReference>
<dbReference type="EMBL" id="BPVZ01000194">
    <property type="protein sequence ID" value="GKV45428.1"/>
    <property type="molecule type" value="Genomic_DNA"/>
</dbReference>
<organism evidence="2 3">
    <name type="scientific">Rubroshorea leprosula</name>
    <dbReference type="NCBI Taxonomy" id="152421"/>
    <lineage>
        <taxon>Eukaryota</taxon>
        <taxon>Viridiplantae</taxon>
        <taxon>Streptophyta</taxon>
        <taxon>Embryophyta</taxon>
        <taxon>Tracheophyta</taxon>
        <taxon>Spermatophyta</taxon>
        <taxon>Magnoliopsida</taxon>
        <taxon>eudicotyledons</taxon>
        <taxon>Gunneridae</taxon>
        <taxon>Pentapetalae</taxon>
        <taxon>rosids</taxon>
        <taxon>malvids</taxon>
        <taxon>Malvales</taxon>
        <taxon>Dipterocarpaceae</taxon>
        <taxon>Rubroshorea</taxon>
    </lineage>
</organism>
<protein>
    <submittedName>
        <fullName evidence="2">Uncharacterized protein</fullName>
    </submittedName>
</protein>
<name>A0AAV5M6H4_9ROSI</name>
<gene>
    <name evidence="2" type="ORF">SLEP1_g52505</name>
</gene>
<feature type="transmembrane region" description="Helical" evidence="1">
    <location>
        <begin position="525"/>
        <end position="549"/>
    </location>
</feature>
<dbReference type="AlphaFoldDB" id="A0AAV5M6H4"/>
<evidence type="ECO:0000313" key="3">
    <source>
        <dbReference type="Proteomes" id="UP001054252"/>
    </source>
</evidence>
<keyword evidence="1" id="KW-0472">Membrane</keyword>
<accession>A0AAV5M6H4</accession>
<evidence type="ECO:0000256" key="1">
    <source>
        <dbReference type="SAM" id="Phobius"/>
    </source>
</evidence>
<keyword evidence="1" id="KW-0812">Transmembrane</keyword>
<evidence type="ECO:0000313" key="2">
    <source>
        <dbReference type="EMBL" id="GKV45428.1"/>
    </source>
</evidence>
<dbReference type="Proteomes" id="UP001054252">
    <property type="component" value="Unassembled WGS sequence"/>
</dbReference>
<dbReference type="PANTHER" id="PTHR31549:SF277">
    <property type="entry name" value="OS08G0167400 PROTEIN"/>
    <property type="match status" value="1"/>
</dbReference>
<proteinExistence type="predicted"/>
<keyword evidence="3" id="KW-1185">Reference proteome</keyword>
<dbReference type="Pfam" id="PF03140">
    <property type="entry name" value="DUF247"/>
    <property type="match status" value="1"/>
</dbReference>
<keyword evidence="1" id="KW-1133">Transmembrane helix</keyword>
<dbReference type="PANTHER" id="PTHR31549">
    <property type="entry name" value="PROTEIN, PUTATIVE (DUF247)-RELATED-RELATED"/>
    <property type="match status" value="1"/>
</dbReference>
<sequence>MSTVKTLSSCNAITIPSFDEQRWVINIRRSLEEELEDDTQVPVCIFNVPKALISCDPNSYIPQQVAFGPYHYWRLELCDMERYKLMAAKRYQQRLKNGLKFEDVVEQLEKLEACIRACYHKYLDLNCETLVLMMAIDASFMLEFLQVYALEERMTLHRVPSRGMSHLVDGRKSAHNAILRDIVMLENQIPLFVLRKMLEFEISSLDFADEMLNSMLKGLCREFCPFKRIESFADNLDVSNRHHILDLLYHILVPKVEGSSEPIEDPKNSTEENGEITMEQQSSLLKQILKAIWKLLLKINAFAPLSLIEKLVFSKPMKVIFKLPWTILSKIPGVSILIKPCVPFLSSEEEDEQKINPQNGSSAIHRPPLVEEIAIPSVTQLSKSCVRFSPTKGNICTISFDVKTWTLYLPIITLDVNTEVVLRNLVAYEATNASGPLVLTRYTELMNGIIDSAEDVKLLRERGIILNRLKNDAEAAEMWNGMSRSIRLTKVPYLDKVIEDVNKHHNSRWSVKVCKFFKKKVYSSWQILTFLATITFMLLLMFQSFCSVYSCSTLLRRL</sequence>